<evidence type="ECO:0000256" key="2">
    <source>
        <dbReference type="ARBA" id="ARBA00022448"/>
    </source>
</evidence>
<dbReference type="AlphaFoldDB" id="A0A2X2J2T4"/>
<dbReference type="InterPro" id="IPR039426">
    <property type="entry name" value="TonB-dep_rcpt-like"/>
</dbReference>
<dbReference type="GO" id="GO:0009279">
    <property type="term" value="C:cell outer membrane"/>
    <property type="evidence" value="ECO:0007669"/>
    <property type="project" value="UniProtKB-SubCell"/>
</dbReference>
<evidence type="ECO:0000313" key="9">
    <source>
        <dbReference type="EMBL" id="SPZ87964.1"/>
    </source>
</evidence>
<gene>
    <name evidence="9" type="ORF">NCTC11343_03215</name>
</gene>
<evidence type="ECO:0000259" key="8">
    <source>
        <dbReference type="Pfam" id="PF07715"/>
    </source>
</evidence>
<dbReference type="GO" id="GO:0044718">
    <property type="term" value="P:siderophore transmembrane transport"/>
    <property type="evidence" value="ECO:0007669"/>
    <property type="project" value="TreeGrafter"/>
</dbReference>
<evidence type="ECO:0000256" key="3">
    <source>
        <dbReference type="ARBA" id="ARBA00022452"/>
    </source>
</evidence>
<keyword evidence="5" id="KW-0732">Signal</keyword>
<dbReference type="Proteomes" id="UP000251241">
    <property type="component" value="Unassembled WGS sequence"/>
</dbReference>
<dbReference type="Gene3D" id="2.40.170.20">
    <property type="entry name" value="TonB-dependent receptor, beta-barrel domain"/>
    <property type="match status" value="1"/>
</dbReference>
<evidence type="ECO:0000256" key="6">
    <source>
        <dbReference type="ARBA" id="ARBA00023136"/>
    </source>
</evidence>
<dbReference type="SUPFAM" id="SSF56935">
    <property type="entry name" value="Porins"/>
    <property type="match status" value="1"/>
</dbReference>
<dbReference type="Pfam" id="PF07715">
    <property type="entry name" value="Plug"/>
    <property type="match status" value="1"/>
</dbReference>
<evidence type="ECO:0000256" key="5">
    <source>
        <dbReference type="ARBA" id="ARBA00022729"/>
    </source>
</evidence>
<keyword evidence="9" id="KW-0675">Receptor</keyword>
<dbReference type="PANTHER" id="PTHR30069">
    <property type="entry name" value="TONB-DEPENDENT OUTER MEMBRANE RECEPTOR"/>
    <property type="match status" value="1"/>
</dbReference>
<dbReference type="InterPro" id="IPR012910">
    <property type="entry name" value="Plug_dom"/>
</dbReference>
<dbReference type="PANTHER" id="PTHR30069:SF29">
    <property type="entry name" value="HEMOGLOBIN AND HEMOGLOBIN-HAPTOGLOBIN-BINDING PROTEIN 1-RELATED"/>
    <property type="match status" value="1"/>
</dbReference>
<keyword evidence="6" id="KW-0472">Membrane</keyword>
<dbReference type="GO" id="GO:0015344">
    <property type="term" value="F:siderophore uptake transmembrane transporter activity"/>
    <property type="evidence" value="ECO:0007669"/>
    <property type="project" value="TreeGrafter"/>
</dbReference>
<sequence>MKLLLTLLFLSITIVSAQSILKGKVLGKNGKPIYLANVFIEGTYDGGTTDSLGNFMFETSEQGTKMLKASVVGLPTYSKSIQLPQKELLIIQMQESENRLQEVTIQAGVLQANSSGKNTVMSPLDIVTTAGSMGNIISALATLPGAQVGGENGRLMVHGGDASETQTYINGIRVAQPYTATPNEVPVRGRFSPMLFKGVNFSTGGYSAEFGNALSSILALNTENTIEQRKTEFSLSSVGLGLGHTLQWGKNSLTFNSSYTNLKPYSKIITPDIKWTKPYENASGEMIYRHQFKEGFLNIYGAYNFENMGLYQADINYEQPVPLKKKSNNAYANISYSQNLGNRWTFQSGIGLGYLTDKLHYDDVYLPNEEKSLHLKGMLSKVWNNKIKSIGGIEYFDTNYQEEYHRQTIGYHYGYHSKMTAVFTETTFGILPNLIGKIGLRETSSNLQSKNTLEPRASLGYALNKYTQLSLAYGNFHQQAPTPLLKYAPQLGWMEANHYIANYFYARGGHLLRLEAYHKEYNNLVKYNSATPNYDTQYDNNGSGKVKGFDLFYKNNSSIKNLQYWISYSYTDSKRNDANYPTTVTPPYVYKHSFYIVGKYWLPSLRSQLSVTNSFVSGRNYNDPNQTVFMNSHTKGYNNLSMSWSFLYSQQKIIHFSVSNVLGASPIYGYQYADRPNSQGIYDRRPIVPTAKRFVFLGYFWTISKNEKDNQLDNL</sequence>
<evidence type="ECO:0000256" key="4">
    <source>
        <dbReference type="ARBA" id="ARBA00022692"/>
    </source>
</evidence>
<dbReference type="InterPro" id="IPR008969">
    <property type="entry name" value="CarboxyPept-like_regulatory"/>
</dbReference>
<accession>A0A2X2J2T4</accession>
<dbReference type="EMBL" id="UAUU01000009">
    <property type="protein sequence ID" value="SPZ87964.1"/>
    <property type="molecule type" value="Genomic_DNA"/>
</dbReference>
<dbReference type="Pfam" id="PF13715">
    <property type="entry name" value="CarbopepD_reg_2"/>
    <property type="match status" value="1"/>
</dbReference>
<reference evidence="9 10" key="1">
    <citation type="submission" date="2018-06" db="EMBL/GenBank/DDBJ databases">
        <authorList>
            <consortium name="Pathogen Informatics"/>
            <person name="Doyle S."/>
        </authorList>
    </citation>
    <scope>NUCLEOTIDE SEQUENCE [LARGE SCALE GENOMIC DNA]</scope>
    <source>
        <strain evidence="9 10">NCTC11343</strain>
    </source>
</reference>
<evidence type="ECO:0000256" key="7">
    <source>
        <dbReference type="ARBA" id="ARBA00023237"/>
    </source>
</evidence>
<evidence type="ECO:0000256" key="1">
    <source>
        <dbReference type="ARBA" id="ARBA00004571"/>
    </source>
</evidence>
<name>A0A2X2J2T4_SPHMU</name>
<keyword evidence="3" id="KW-1134">Transmembrane beta strand</keyword>
<dbReference type="RefSeq" id="WP_112375138.1">
    <property type="nucleotide sequence ID" value="NZ_CP069793.1"/>
</dbReference>
<evidence type="ECO:0000313" key="10">
    <source>
        <dbReference type="Proteomes" id="UP000251241"/>
    </source>
</evidence>
<protein>
    <submittedName>
        <fullName evidence="9">Outer membrane cobalamin receptor protein</fullName>
    </submittedName>
</protein>
<dbReference type="GeneID" id="97183099"/>
<feature type="domain" description="TonB-dependent receptor plug" evidence="8">
    <location>
        <begin position="119"/>
        <end position="212"/>
    </location>
</feature>
<dbReference type="SUPFAM" id="SSF49464">
    <property type="entry name" value="Carboxypeptidase regulatory domain-like"/>
    <property type="match status" value="1"/>
</dbReference>
<organism evidence="9 10">
    <name type="scientific">Sphingobacterium multivorum</name>
    <dbReference type="NCBI Taxonomy" id="28454"/>
    <lineage>
        <taxon>Bacteria</taxon>
        <taxon>Pseudomonadati</taxon>
        <taxon>Bacteroidota</taxon>
        <taxon>Sphingobacteriia</taxon>
        <taxon>Sphingobacteriales</taxon>
        <taxon>Sphingobacteriaceae</taxon>
        <taxon>Sphingobacterium</taxon>
    </lineage>
</organism>
<dbReference type="Gene3D" id="2.60.40.1120">
    <property type="entry name" value="Carboxypeptidase-like, regulatory domain"/>
    <property type="match status" value="1"/>
</dbReference>
<keyword evidence="2" id="KW-0813">Transport</keyword>
<keyword evidence="7" id="KW-0998">Cell outer membrane</keyword>
<proteinExistence type="predicted"/>
<comment type="subcellular location">
    <subcellularLocation>
        <location evidence="1">Cell outer membrane</location>
        <topology evidence="1">Multi-pass membrane protein</topology>
    </subcellularLocation>
</comment>
<keyword evidence="4" id="KW-0812">Transmembrane</keyword>
<dbReference type="InterPro" id="IPR036942">
    <property type="entry name" value="Beta-barrel_TonB_sf"/>
</dbReference>